<dbReference type="PANTHER" id="PTHR21210">
    <property type="entry name" value="TRNA (URACIL-O(2)-)-METHYLTRANSFERASE-RELATED"/>
    <property type="match status" value="1"/>
</dbReference>
<name>A0A9P6W3L5_RHOMI</name>
<dbReference type="Gene3D" id="3.40.50.150">
    <property type="entry name" value="Vaccinia Virus protein VP39"/>
    <property type="match status" value="1"/>
</dbReference>
<evidence type="ECO:0000313" key="15">
    <source>
        <dbReference type="Proteomes" id="UP000777482"/>
    </source>
</evidence>
<evidence type="ECO:0000256" key="9">
    <source>
        <dbReference type="ARBA" id="ARBA00022691"/>
    </source>
</evidence>
<keyword evidence="7 12" id="KW-0489">Methyltransferase</keyword>
<feature type="compositionally biased region" description="Pro residues" evidence="13">
    <location>
        <begin position="15"/>
        <end position="27"/>
    </location>
</feature>
<evidence type="ECO:0000256" key="10">
    <source>
        <dbReference type="ARBA" id="ARBA00022694"/>
    </source>
</evidence>
<evidence type="ECO:0000256" key="11">
    <source>
        <dbReference type="ARBA" id="ARBA00047957"/>
    </source>
</evidence>
<feature type="region of interest" description="Disordered" evidence="13">
    <location>
        <begin position="1"/>
        <end position="27"/>
    </location>
</feature>
<evidence type="ECO:0000256" key="5">
    <source>
        <dbReference type="ARBA" id="ARBA00017788"/>
    </source>
</evidence>
<comment type="catalytic activity">
    <reaction evidence="11 12">
        <text>uridine(44) in tRNA(Ser) + S-adenosyl-L-methionine = 2'-O-methyluridine(44) in tRNA(Ser) + S-adenosyl-L-homocysteine + H(+)</text>
        <dbReference type="Rhea" id="RHEA:43100"/>
        <dbReference type="Rhea" id="RHEA-COMP:10339"/>
        <dbReference type="Rhea" id="RHEA-COMP:10340"/>
        <dbReference type="ChEBI" id="CHEBI:15378"/>
        <dbReference type="ChEBI" id="CHEBI:57856"/>
        <dbReference type="ChEBI" id="CHEBI:59789"/>
        <dbReference type="ChEBI" id="CHEBI:65315"/>
        <dbReference type="ChEBI" id="CHEBI:74478"/>
        <dbReference type="EC" id="2.1.1.211"/>
    </reaction>
</comment>
<evidence type="ECO:0000256" key="2">
    <source>
        <dbReference type="ARBA" id="ARBA00004496"/>
    </source>
</evidence>
<evidence type="ECO:0000256" key="7">
    <source>
        <dbReference type="ARBA" id="ARBA00022603"/>
    </source>
</evidence>
<evidence type="ECO:0000256" key="3">
    <source>
        <dbReference type="ARBA" id="ARBA00009056"/>
    </source>
</evidence>
<comment type="subcellular location">
    <subcellularLocation>
        <location evidence="2 12">Cytoplasm</location>
    </subcellularLocation>
</comment>
<comment type="similarity">
    <text evidence="3 12">Belongs to the TRM44 family.</text>
</comment>
<evidence type="ECO:0000256" key="13">
    <source>
        <dbReference type="SAM" id="MobiDB-lite"/>
    </source>
</evidence>
<dbReference type="GO" id="GO:0030488">
    <property type="term" value="P:tRNA methylation"/>
    <property type="evidence" value="ECO:0007669"/>
    <property type="project" value="UniProtKB-UniRule"/>
</dbReference>
<dbReference type="AlphaFoldDB" id="A0A9P6W3L5"/>
<comment type="function">
    <text evidence="12">Adenosyl-L-methionine (AdoMet)-dependent tRNA (uracil-O(2)-)-methyltransferase.</text>
</comment>
<reference evidence="14 15" key="1">
    <citation type="submission" date="2020-11" db="EMBL/GenBank/DDBJ databases">
        <title>Kefir isolates.</title>
        <authorList>
            <person name="Marcisauskas S."/>
            <person name="Kim Y."/>
            <person name="Blasche S."/>
        </authorList>
    </citation>
    <scope>NUCLEOTIDE SEQUENCE [LARGE SCALE GENOMIC DNA]</scope>
    <source>
        <strain evidence="14 15">KR</strain>
    </source>
</reference>
<sequence>MASKAVQPTALAPDAPRPLPRLHSPRPPSPADWIPVVSIPVECQADHFHQAILELVRHPEQSSSTILRADILADEDDSTTSTPQMDGYRCVRRVRRQILPNRPQFDWAMEQECLFYDSDDDGSLDTRNGTESLVVLLPDCDQLERDRGERRLPYYHPQVYALAFRYLSGHSGTSSTLRIDLVPLPSQPMTAPLPPNDRLFRTAQMLAKYAAKICNGQAAGYQKRIHHDLLVGRTAVQDTYQRLKDKYQTDLDSLTPSPRITFRWMLNSWQESTDATKHVFEDVAIAAWLVVYWARVYAHAGGKPPGGFVDVGCGNGLLVYILASEGYAGYGFDLRERKSWTTYTSPRPDLRVQSLNPVELISAQTLPASSGQPADAWPFPRDSFLIFNHADEMTPWCPLLAALTPGDDVGFLNIPCCLHELVGRFERQTYSIPAPFLASLPEPQSPPTVASRGAESLPADLSPLLLPFYAASPLSYISGNGKAKPKANSSAGVSAPSILGGRYHAYQLYLAHLTLRCGFVPAREALRIPSTKNFGLVGGRSGDSPGPTGQDPDEIREQVAELVREVQLRGEWKARRPEGKAGDKQGH</sequence>
<gene>
    <name evidence="14" type="primary">TRM44</name>
    <name evidence="14" type="ORF">C6P46_003927</name>
</gene>
<evidence type="ECO:0000313" key="14">
    <source>
        <dbReference type="EMBL" id="KAG0661515.1"/>
    </source>
</evidence>
<dbReference type="SUPFAM" id="SSF53335">
    <property type="entry name" value="S-adenosyl-L-methionine-dependent methyltransferases"/>
    <property type="match status" value="1"/>
</dbReference>
<keyword evidence="6 12" id="KW-0963">Cytoplasm</keyword>
<dbReference type="Proteomes" id="UP000777482">
    <property type="component" value="Unassembled WGS sequence"/>
</dbReference>
<keyword evidence="15" id="KW-1185">Reference proteome</keyword>
<dbReference type="OrthoDB" id="10047021at2759"/>
<keyword evidence="8 12" id="KW-0808">Transferase</keyword>
<dbReference type="InterPro" id="IPR011671">
    <property type="entry name" value="tRNA_uracil_MeTrfase"/>
</dbReference>
<evidence type="ECO:0000256" key="6">
    <source>
        <dbReference type="ARBA" id="ARBA00022490"/>
    </source>
</evidence>
<accession>A0A9P6W3L5</accession>
<dbReference type="GO" id="GO:0141101">
    <property type="term" value="F:tRNA(Ser) (uridine(44)-2'-O-)-methyltransferase activity"/>
    <property type="evidence" value="ECO:0007669"/>
    <property type="project" value="UniProtKB-EC"/>
</dbReference>
<dbReference type="Pfam" id="PF07757">
    <property type="entry name" value="AdoMet_MTase"/>
    <property type="match status" value="1"/>
</dbReference>
<evidence type="ECO:0000256" key="12">
    <source>
        <dbReference type="RuleBase" id="RU368004"/>
    </source>
</evidence>
<dbReference type="EMBL" id="PUHQ01000034">
    <property type="protein sequence ID" value="KAG0661515.1"/>
    <property type="molecule type" value="Genomic_DNA"/>
</dbReference>
<evidence type="ECO:0000256" key="1">
    <source>
        <dbReference type="ARBA" id="ARBA00002778"/>
    </source>
</evidence>
<dbReference type="InterPro" id="IPR029063">
    <property type="entry name" value="SAM-dependent_MTases_sf"/>
</dbReference>
<evidence type="ECO:0000256" key="4">
    <source>
        <dbReference type="ARBA" id="ARBA00012795"/>
    </source>
</evidence>
<keyword evidence="10 12" id="KW-0819">tRNA processing</keyword>
<organism evidence="14 15">
    <name type="scientific">Rhodotorula mucilaginosa</name>
    <name type="common">Yeast</name>
    <name type="synonym">Rhodotorula rubra</name>
    <dbReference type="NCBI Taxonomy" id="5537"/>
    <lineage>
        <taxon>Eukaryota</taxon>
        <taxon>Fungi</taxon>
        <taxon>Dikarya</taxon>
        <taxon>Basidiomycota</taxon>
        <taxon>Pucciniomycotina</taxon>
        <taxon>Microbotryomycetes</taxon>
        <taxon>Sporidiobolales</taxon>
        <taxon>Sporidiobolaceae</taxon>
        <taxon>Rhodotorula</taxon>
    </lineage>
</organism>
<dbReference type="GO" id="GO:0005737">
    <property type="term" value="C:cytoplasm"/>
    <property type="evidence" value="ECO:0007669"/>
    <property type="project" value="UniProtKB-SubCell"/>
</dbReference>
<dbReference type="PANTHER" id="PTHR21210:SF0">
    <property type="entry name" value="TRNA (URACIL-O(2)-)-METHYLTRANSFERASE-RELATED"/>
    <property type="match status" value="1"/>
</dbReference>
<keyword evidence="9 12" id="KW-0949">S-adenosyl-L-methionine</keyword>
<proteinExistence type="inferred from homology"/>
<dbReference type="EC" id="2.1.1.211" evidence="4 12"/>
<protein>
    <recommendedName>
        <fullName evidence="5 12">tRNA (uracil-O(2)-)-methyltransferase</fullName>
        <ecNumber evidence="4 12">2.1.1.211</ecNumber>
    </recommendedName>
</protein>
<evidence type="ECO:0000256" key="8">
    <source>
        <dbReference type="ARBA" id="ARBA00022679"/>
    </source>
</evidence>
<comment type="caution">
    <text evidence="14">The sequence shown here is derived from an EMBL/GenBank/DDBJ whole genome shotgun (WGS) entry which is preliminary data.</text>
</comment>
<comment type="function">
    <text evidence="1">Probable adenosyl-L-methionine (AdoMet)-dependent tRNA (uracil-O(2)-)-methyltransferase.</text>
</comment>